<keyword evidence="2" id="KW-1185">Reference proteome</keyword>
<comment type="caution">
    <text evidence="1">The sequence shown here is derived from an EMBL/GenBank/DDBJ whole genome shotgun (WGS) entry which is preliminary data.</text>
</comment>
<dbReference type="OrthoDB" id="5981048at2759"/>
<proteinExistence type="predicted"/>
<protein>
    <submittedName>
        <fullName evidence="1">Uncharacterized protein</fullName>
    </submittedName>
</protein>
<dbReference type="AlphaFoldDB" id="A0A8S1QRX7"/>
<evidence type="ECO:0000313" key="2">
    <source>
        <dbReference type="Proteomes" id="UP000692954"/>
    </source>
</evidence>
<dbReference type="Proteomes" id="UP000692954">
    <property type="component" value="Unassembled WGS sequence"/>
</dbReference>
<dbReference type="PANTHER" id="PTHR33706:SF1">
    <property type="entry name" value="TPR REPEAT PROTEIN"/>
    <property type="match status" value="1"/>
</dbReference>
<evidence type="ECO:0000313" key="1">
    <source>
        <dbReference type="EMBL" id="CAD8118323.1"/>
    </source>
</evidence>
<reference evidence="1" key="1">
    <citation type="submission" date="2021-01" db="EMBL/GenBank/DDBJ databases">
        <authorList>
            <consortium name="Genoscope - CEA"/>
            <person name="William W."/>
        </authorList>
    </citation>
    <scope>NUCLEOTIDE SEQUENCE</scope>
</reference>
<organism evidence="1 2">
    <name type="scientific">Paramecium sonneborni</name>
    <dbReference type="NCBI Taxonomy" id="65129"/>
    <lineage>
        <taxon>Eukaryota</taxon>
        <taxon>Sar</taxon>
        <taxon>Alveolata</taxon>
        <taxon>Ciliophora</taxon>
        <taxon>Intramacronucleata</taxon>
        <taxon>Oligohymenophorea</taxon>
        <taxon>Peniculida</taxon>
        <taxon>Parameciidae</taxon>
        <taxon>Paramecium</taxon>
    </lineage>
</organism>
<accession>A0A8S1QRX7</accession>
<gene>
    <name evidence="1" type="ORF">PSON_ATCC_30995.1.T1170007</name>
</gene>
<name>A0A8S1QRX7_9CILI</name>
<dbReference type="EMBL" id="CAJJDN010000117">
    <property type="protein sequence ID" value="CAD8118323.1"/>
    <property type="molecule type" value="Genomic_DNA"/>
</dbReference>
<sequence length="989" mass="118206">MGNMLFIPCLDQTRKNRLKSEDQLQQEENYGDVYEDEYNISTGFMKSKFQIKKFVNNQVQYLSENGIKMKIDYIKDQSQIQESITNLEQIMHLQWIGKYGHDHLKIGKWTAIWQGESLIDIGGFYSIDGKKQGQWNQLIKNYNQHAKVYEFGEYYKNLRIGIWKQYYKGDFISQGQYDQDGEKIGKWIELSKHFSDHSQIIFKGEYKHGEKIGLWEIYLKSFMDNDKSYKQMQKYFRQLYFRGYGLYQYKKGSDFTVKNGKWIELNDEYCCEYQVIHKGRYNDGIKIGSWDILVKTFEQKSFRKIGGGSYQEIKEQNNEFLQGVKIGKWIEVINGFRSERQVIFSGEYNNGLKVGRWDTFWKDNDRSSYKQIGGGSYDYEKKDDDVIYSVKVGCWVELSDNFCKNYQVIFKGGYKNGKKVGRWDTRYRWRNIGGGSYGINQFIEGNQQKTGQWIELGDNFNNDCQTIYKGEYKNGKKVGKWDILYRNHPFNSFLQIGGGSYHQDVRFCFGIKQGKWIELINGFCQQRQILCEGEYHFGKKVGRWNYLFKFHENEPFEQIGGGLYEQKYIDQNEINCLSIKQGLWIELFDDFCCPSQIIYQGEYHQGIKVGRWDIFYLRCQNKIEQMQQLQLSVLKYQLFFCKVVEDYMRQTTIIIVLLELVQDINQENGENCQIGNTKLFMKENIYTVKRLENGIFIQGRIRMNNQNQLVVDNMIQNKHVLGIYQQRLDIGLMYSMNSKIWFQIVENTKMVKNLVDGIKCLKKIIFHLNLIKNIVARVNFKFEINNEFKYLFQIIIFYVINQIIEINQNIILSQIITYKLILHSQLLIQKLQDRYCQFQFHQVFNQLYTNILCNDSFYHQSNWQKQSNTRIKQMVDFSIEWVAQIYYLNMMKLVRIYTYKEQFIFLGVIPKFDKNKYNITIILQIMIHFFKFFKLTNTILKYIEIQELNYKQNHILTIASSNDQILFEYSQKCIGDEIQKIKLYLRVDY</sequence>
<dbReference type="PANTHER" id="PTHR33706">
    <property type="entry name" value="MORN VARIANT REPEAT PROTEIN"/>
    <property type="match status" value="1"/>
</dbReference>